<sequence>MIIRPIETWDAEEYLELKKRIDESGFMLHEPGERKTTADEQKEAIAKITSEERSASFVAESDRGLAGFIAAFGGKVNRNKHTAYLALGVHDAFYGQGIATKLITKVIEWAGYTGISRLELTVIKDNVNAVRLYQKMGFQIEGEKVHSLMIDGEPANEYYMYKLNMENRCR</sequence>
<evidence type="ECO:0000259" key="1">
    <source>
        <dbReference type="PROSITE" id="PS51186"/>
    </source>
</evidence>
<gene>
    <name evidence="2" type="ORF">GCM10007063_00370</name>
</gene>
<evidence type="ECO:0000313" key="2">
    <source>
        <dbReference type="EMBL" id="GGJ81879.1"/>
    </source>
</evidence>
<organism evidence="2 3">
    <name type="scientific">Lentibacillus kapialis</name>
    <dbReference type="NCBI Taxonomy" id="340214"/>
    <lineage>
        <taxon>Bacteria</taxon>
        <taxon>Bacillati</taxon>
        <taxon>Bacillota</taxon>
        <taxon>Bacilli</taxon>
        <taxon>Bacillales</taxon>
        <taxon>Bacillaceae</taxon>
        <taxon>Lentibacillus</taxon>
    </lineage>
</organism>
<dbReference type="AlphaFoldDB" id="A0A917PKC6"/>
<feature type="domain" description="N-acetyltransferase" evidence="1">
    <location>
        <begin position="1"/>
        <end position="165"/>
    </location>
</feature>
<dbReference type="EMBL" id="BMNQ01000001">
    <property type="protein sequence ID" value="GGJ81879.1"/>
    <property type="molecule type" value="Genomic_DNA"/>
</dbReference>
<name>A0A917PKC6_9BACI</name>
<dbReference type="InterPro" id="IPR016181">
    <property type="entry name" value="Acyl_CoA_acyltransferase"/>
</dbReference>
<reference evidence="2" key="2">
    <citation type="submission" date="2020-09" db="EMBL/GenBank/DDBJ databases">
        <authorList>
            <person name="Sun Q."/>
            <person name="Ohkuma M."/>
        </authorList>
    </citation>
    <scope>NUCLEOTIDE SEQUENCE</scope>
    <source>
        <strain evidence="2">JCM 12580</strain>
    </source>
</reference>
<dbReference type="Gene3D" id="3.40.630.30">
    <property type="match status" value="1"/>
</dbReference>
<dbReference type="RefSeq" id="WP_188631032.1">
    <property type="nucleotide sequence ID" value="NZ_BMNQ01000001.1"/>
</dbReference>
<evidence type="ECO:0000313" key="3">
    <source>
        <dbReference type="Proteomes" id="UP000658382"/>
    </source>
</evidence>
<dbReference type="CDD" id="cd04301">
    <property type="entry name" value="NAT_SF"/>
    <property type="match status" value="1"/>
</dbReference>
<accession>A0A917PKC6</accession>
<comment type="caution">
    <text evidence="2">The sequence shown here is derived from an EMBL/GenBank/DDBJ whole genome shotgun (WGS) entry which is preliminary data.</text>
</comment>
<dbReference type="SUPFAM" id="SSF55729">
    <property type="entry name" value="Acyl-CoA N-acyltransferases (Nat)"/>
    <property type="match status" value="1"/>
</dbReference>
<dbReference type="Pfam" id="PF00583">
    <property type="entry name" value="Acetyltransf_1"/>
    <property type="match status" value="1"/>
</dbReference>
<protein>
    <submittedName>
        <fullName evidence="2">GCN5 family N-acetyltransferase</fullName>
    </submittedName>
</protein>
<dbReference type="Proteomes" id="UP000658382">
    <property type="component" value="Unassembled WGS sequence"/>
</dbReference>
<dbReference type="InterPro" id="IPR000182">
    <property type="entry name" value="GNAT_dom"/>
</dbReference>
<dbReference type="PANTHER" id="PTHR43072">
    <property type="entry name" value="N-ACETYLTRANSFERASE"/>
    <property type="match status" value="1"/>
</dbReference>
<dbReference type="PROSITE" id="PS51186">
    <property type="entry name" value="GNAT"/>
    <property type="match status" value="1"/>
</dbReference>
<proteinExistence type="predicted"/>
<reference evidence="2" key="1">
    <citation type="journal article" date="2014" name="Int. J. Syst. Evol. Microbiol.">
        <title>Complete genome sequence of Corynebacterium casei LMG S-19264T (=DSM 44701T), isolated from a smear-ripened cheese.</title>
        <authorList>
            <consortium name="US DOE Joint Genome Institute (JGI-PGF)"/>
            <person name="Walter F."/>
            <person name="Albersmeier A."/>
            <person name="Kalinowski J."/>
            <person name="Ruckert C."/>
        </authorList>
    </citation>
    <scope>NUCLEOTIDE SEQUENCE</scope>
    <source>
        <strain evidence="2">JCM 12580</strain>
    </source>
</reference>
<keyword evidence="3" id="KW-1185">Reference proteome</keyword>
<dbReference type="GO" id="GO:0016747">
    <property type="term" value="F:acyltransferase activity, transferring groups other than amino-acyl groups"/>
    <property type="evidence" value="ECO:0007669"/>
    <property type="project" value="InterPro"/>
</dbReference>